<evidence type="ECO:0000256" key="4">
    <source>
        <dbReference type="ARBA" id="ARBA00022989"/>
    </source>
</evidence>
<feature type="transmembrane region" description="Helical" evidence="6">
    <location>
        <begin position="21"/>
        <end position="42"/>
    </location>
</feature>
<dbReference type="Proteomes" id="UP000451565">
    <property type="component" value="Unassembled WGS sequence"/>
</dbReference>
<dbReference type="GO" id="GO:0016020">
    <property type="term" value="C:membrane"/>
    <property type="evidence" value="ECO:0007669"/>
    <property type="project" value="UniProtKB-SubCell"/>
</dbReference>
<keyword evidence="4 6" id="KW-1133">Transmembrane helix</keyword>
<evidence type="ECO:0000256" key="2">
    <source>
        <dbReference type="ARBA" id="ARBA00022481"/>
    </source>
</evidence>
<dbReference type="InterPro" id="IPR045584">
    <property type="entry name" value="Pilin-like"/>
</dbReference>
<evidence type="ECO:0000313" key="8">
    <source>
        <dbReference type="Proteomes" id="UP000451565"/>
    </source>
</evidence>
<dbReference type="EMBL" id="WINI01000001">
    <property type="protein sequence ID" value="MQQ99794.1"/>
    <property type="molecule type" value="Genomic_DNA"/>
</dbReference>
<protein>
    <submittedName>
        <fullName evidence="7">Prepilin-type N-terminal cleavage/methylation domain-containing protein</fullName>
    </submittedName>
</protein>
<comment type="subcellular location">
    <subcellularLocation>
        <location evidence="1">Membrane</location>
        <topology evidence="1">Single-pass membrane protein</topology>
    </subcellularLocation>
</comment>
<dbReference type="InterPro" id="IPR031982">
    <property type="entry name" value="PilE-like"/>
</dbReference>
<dbReference type="RefSeq" id="WP_153233334.1">
    <property type="nucleotide sequence ID" value="NZ_WINI01000001.1"/>
</dbReference>
<dbReference type="GO" id="GO:0015628">
    <property type="term" value="P:protein secretion by the type II secretion system"/>
    <property type="evidence" value="ECO:0007669"/>
    <property type="project" value="InterPro"/>
</dbReference>
<keyword evidence="2" id="KW-0488">Methylation</keyword>
<evidence type="ECO:0000256" key="1">
    <source>
        <dbReference type="ARBA" id="ARBA00004167"/>
    </source>
</evidence>
<evidence type="ECO:0000256" key="5">
    <source>
        <dbReference type="ARBA" id="ARBA00023136"/>
    </source>
</evidence>
<dbReference type="InterPro" id="IPR012902">
    <property type="entry name" value="N_methyl_site"/>
</dbReference>
<dbReference type="PROSITE" id="PS00409">
    <property type="entry name" value="PROKAR_NTER_METHYL"/>
    <property type="match status" value="1"/>
</dbReference>
<dbReference type="OrthoDB" id="8592370at2"/>
<dbReference type="AlphaFoldDB" id="A0A843YK82"/>
<dbReference type="Gene3D" id="3.30.700.10">
    <property type="entry name" value="Glycoprotein, Type 4 Pilin"/>
    <property type="match status" value="1"/>
</dbReference>
<dbReference type="NCBIfam" id="TIGR02532">
    <property type="entry name" value="IV_pilin_GFxxxE"/>
    <property type="match status" value="1"/>
</dbReference>
<accession>A0A843YK82</accession>
<gene>
    <name evidence="7" type="ORF">GEV47_03725</name>
</gene>
<dbReference type="SUPFAM" id="SSF54523">
    <property type="entry name" value="Pili subunits"/>
    <property type="match status" value="1"/>
</dbReference>
<evidence type="ECO:0000256" key="6">
    <source>
        <dbReference type="SAM" id="Phobius"/>
    </source>
</evidence>
<dbReference type="PRINTS" id="PR00885">
    <property type="entry name" value="BCTERIALGSPH"/>
</dbReference>
<sequence length="156" mass="16633">MRHPSIQPFQRALTKARGFTLIEIMMVVAIVGILAAIALPSYKQYILKSHRVDAKNAVLEVAGREEKFFATNNTYTTLATKLNYATDAAVVISSSGPSYYTFTITQTAPTNYTVTATPTGGQTADVCYAYVVNNLGVQSNVTSAGAAVTPPSGGCW</sequence>
<evidence type="ECO:0000256" key="3">
    <source>
        <dbReference type="ARBA" id="ARBA00022692"/>
    </source>
</evidence>
<keyword evidence="8" id="KW-1185">Reference proteome</keyword>
<comment type="caution">
    <text evidence="7">The sequence shown here is derived from an EMBL/GenBank/DDBJ whole genome shotgun (WGS) entry which is preliminary data.</text>
</comment>
<dbReference type="Pfam" id="PF07963">
    <property type="entry name" value="N_methyl"/>
    <property type="match status" value="1"/>
</dbReference>
<proteinExistence type="predicted"/>
<name>A0A843YK82_9BURK</name>
<dbReference type="Pfam" id="PF16732">
    <property type="entry name" value="ComP_DUS"/>
    <property type="match status" value="1"/>
</dbReference>
<keyword evidence="3 6" id="KW-0812">Transmembrane</keyword>
<dbReference type="GO" id="GO:0015627">
    <property type="term" value="C:type II protein secretion system complex"/>
    <property type="evidence" value="ECO:0007669"/>
    <property type="project" value="InterPro"/>
</dbReference>
<reference evidence="7 8" key="1">
    <citation type="submission" date="2019-10" db="EMBL/GenBank/DDBJ databases">
        <title>Glaciimonas soli sp. nov., a psychrophilic bacterium isolated from the forest soil of a high elevation mountain in Taiwan.</title>
        <authorList>
            <person name="Wang L.-T."/>
            <person name="Shieh W.Y."/>
        </authorList>
    </citation>
    <scope>NUCLEOTIDE SEQUENCE [LARGE SCALE GENOMIC DNA]</scope>
    <source>
        <strain evidence="7 8">GS1</strain>
    </source>
</reference>
<keyword evidence="5 6" id="KW-0472">Membrane</keyword>
<evidence type="ECO:0000313" key="7">
    <source>
        <dbReference type="EMBL" id="MQQ99794.1"/>
    </source>
</evidence>
<dbReference type="GO" id="GO:0043683">
    <property type="term" value="P:type IV pilus assembly"/>
    <property type="evidence" value="ECO:0007669"/>
    <property type="project" value="InterPro"/>
</dbReference>
<organism evidence="7 8">
    <name type="scientific">Glaciimonas soli</name>
    <dbReference type="NCBI Taxonomy" id="2590999"/>
    <lineage>
        <taxon>Bacteria</taxon>
        <taxon>Pseudomonadati</taxon>
        <taxon>Pseudomonadota</taxon>
        <taxon>Betaproteobacteria</taxon>
        <taxon>Burkholderiales</taxon>
        <taxon>Oxalobacteraceae</taxon>
        <taxon>Glaciimonas</taxon>
    </lineage>
</organism>
<dbReference type="InterPro" id="IPR002416">
    <property type="entry name" value="T2SS_protein-GspH"/>
</dbReference>